<dbReference type="AlphaFoldDB" id="A0A8J2WJS6"/>
<keyword evidence="3" id="KW-1185">Reference proteome</keyword>
<proteinExistence type="predicted"/>
<evidence type="ECO:0000313" key="2">
    <source>
        <dbReference type="EMBL" id="CAH0371490.1"/>
    </source>
</evidence>
<dbReference type="InterPro" id="IPR023614">
    <property type="entry name" value="Porin_dom_sf"/>
</dbReference>
<protein>
    <submittedName>
        <fullName evidence="2">Uncharacterized protein</fullName>
    </submittedName>
</protein>
<accession>A0A8J2WJS6</accession>
<comment type="caution">
    <text evidence="2">The sequence shown here is derived from an EMBL/GenBank/DDBJ whole genome shotgun (WGS) entry which is preliminary data.</text>
</comment>
<sequence length="329" mass="34096">MKRVMTYAPVSCRHGTARRADYAARRPPPAAVRAWQKKLTPRPPRKDAVVPPTRRAVGTRQRDRARTHNTHPHTTQLIGDDYTSKTTLKVKCAPKSGPPISYTIEDEVKPDGVAGKLTLKYVEPSTGISFDKVTLKGSAYGVEASKTVSGVKCKAKLDPFDVGTLSGSAELKESNFTATCGADSKKIVGSATASPFAGGVLGFSFEYPTGGGALALSAGGSATVQGVFASCIYTSKKVFNFGLMFDATPDITVAATGDSTGQDSACVGLKWMCGSALAGVTSLGVKTTTAALSLVAVKKFGKDATLAVSASSKYDAPGAPAYGAQLTIG</sequence>
<evidence type="ECO:0000313" key="3">
    <source>
        <dbReference type="Proteomes" id="UP000789595"/>
    </source>
</evidence>
<organism evidence="2 3">
    <name type="scientific">Pelagomonas calceolata</name>
    <dbReference type="NCBI Taxonomy" id="35677"/>
    <lineage>
        <taxon>Eukaryota</taxon>
        <taxon>Sar</taxon>
        <taxon>Stramenopiles</taxon>
        <taxon>Ochrophyta</taxon>
        <taxon>Pelagophyceae</taxon>
        <taxon>Pelagomonadales</taxon>
        <taxon>Pelagomonadaceae</taxon>
        <taxon>Pelagomonas</taxon>
    </lineage>
</organism>
<dbReference type="Gene3D" id="2.40.160.10">
    <property type="entry name" value="Porin"/>
    <property type="match status" value="1"/>
</dbReference>
<reference evidence="2" key="1">
    <citation type="submission" date="2021-11" db="EMBL/GenBank/DDBJ databases">
        <authorList>
            <consortium name="Genoscope - CEA"/>
            <person name="William W."/>
        </authorList>
    </citation>
    <scope>NUCLEOTIDE SEQUENCE</scope>
</reference>
<evidence type="ECO:0000256" key="1">
    <source>
        <dbReference type="SAM" id="MobiDB-lite"/>
    </source>
</evidence>
<dbReference type="EMBL" id="CAKKNE010000003">
    <property type="protein sequence ID" value="CAH0371490.1"/>
    <property type="molecule type" value="Genomic_DNA"/>
</dbReference>
<gene>
    <name evidence="2" type="ORF">PECAL_3P14360</name>
</gene>
<dbReference type="Proteomes" id="UP000789595">
    <property type="component" value="Unassembled WGS sequence"/>
</dbReference>
<name>A0A8J2WJS6_9STRA</name>
<feature type="region of interest" description="Disordered" evidence="1">
    <location>
        <begin position="39"/>
        <end position="78"/>
    </location>
</feature>